<proteinExistence type="inferred from homology"/>
<name>A0ABR4QGS7_9CEST</name>
<dbReference type="Pfam" id="PF02064">
    <property type="entry name" value="MAS20"/>
    <property type="match status" value="1"/>
</dbReference>
<dbReference type="InterPro" id="IPR022422">
    <property type="entry name" value="MAS20_rcpt_metazoan"/>
</dbReference>
<evidence type="ECO:0008006" key="12">
    <source>
        <dbReference type="Google" id="ProtNLM"/>
    </source>
</evidence>
<dbReference type="Gene3D" id="1.25.40.10">
    <property type="entry name" value="Tetratricopeptide repeat domain"/>
    <property type="match status" value="1"/>
</dbReference>
<keyword evidence="11" id="KW-1185">Reference proteome</keyword>
<keyword evidence="4" id="KW-0812">Transmembrane</keyword>
<evidence type="ECO:0000256" key="7">
    <source>
        <dbReference type="ARBA" id="ARBA00022989"/>
    </source>
</evidence>
<dbReference type="Proteomes" id="UP001651158">
    <property type="component" value="Unassembled WGS sequence"/>
</dbReference>
<gene>
    <name evidence="10" type="ORF">TcWFU_004384</name>
</gene>
<dbReference type="EMBL" id="JAKROA010000003">
    <property type="protein sequence ID" value="KAL5108844.1"/>
    <property type="molecule type" value="Genomic_DNA"/>
</dbReference>
<organism evidence="10 11">
    <name type="scientific">Taenia crassiceps</name>
    <dbReference type="NCBI Taxonomy" id="6207"/>
    <lineage>
        <taxon>Eukaryota</taxon>
        <taxon>Metazoa</taxon>
        <taxon>Spiralia</taxon>
        <taxon>Lophotrochozoa</taxon>
        <taxon>Platyhelminthes</taxon>
        <taxon>Cestoda</taxon>
        <taxon>Eucestoda</taxon>
        <taxon>Cyclophyllidea</taxon>
        <taxon>Taeniidae</taxon>
        <taxon>Taenia</taxon>
    </lineage>
</organism>
<keyword evidence="5" id="KW-1000">Mitochondrion outer membrane</keyword>
<dbReference type="PANTHER" id="PTHR12430">
    <property type="entry name" value="MITOCHONDRIAL IMPORT RECEPTOR SUBUNIT TOM20"/>
    <property type="match status" value="1"/>
</dbReference>
<reference evidence="10 11" key="1">
    <citation type="journal article" date="2022" name="Front. Cell. Infect. Microbiol.">
        <title>The Genomes of Two Strains of Taenia crassiceps the Animal Model for the Study of Human Cysticercosis.</title>
        <authorList>
            <person name="Bobes R.J."/>
            <person name="Estrada K."/>
            <person name="Rios-Valencia D.G."/>
            <person name="Calderon-Gallegos A."/>
            <person name="de la Torre P."/>
            <person name="Carrero J.C."/>
            <person name="Sanchez-Flores A."/>
            <person name="Laclette J.P."/>
        </authorList>
    </citation>
    <scope>NUCLEOTIDE SEQUENCE [LARGE SCALE GENOMIC DNA]</scope>
    <source>
        <strain evidence="10">WFUcys</strain>
    </source>
</reference>
<comment type="subcellular location">
    <subcellularLocation>
        <location evidence="1">Mitochondrion outer membrane</location>
        <topology evidence="1">Single-pass membrane protein</topology>
    </subcellularLocation>
</comment>
<evidence type="ECO:0000313" key="11">
    <source>
        <dbReference type="Proteomes" id="UP001651158"/>
    </source>
</evidence>
<keyword evidence="8" id="KW-0496">Mitochondrion</keyword>
<evidence type="ECO:0000313" key="10">
    <source>
        <dbReference type="EMBL" id="KAL5108844.1"/>
    </source>
</evidence>
<protein>
    <recommendedName>
        <fullName evidence="12">Mitochondrial import receptor subunit TOM20</fullName>
    </recommendedName>
</protein>
<keyword evidence="3" id="KW-0813">Transport</keyword>
<evidence type="ECO:0000256" key="6">
    <source>
        <dbReference type="ARBA" id="ARBA00022927"/>
    </source>
</evidence>
<dbReference type="PANTHER" id="PTHR12430:SF0">
    <property type="entry name" value="TRANSLOCASE OF OUTER MITOCHONDRIAL MEMBRANE 20"/>
    <property type="match status" value="1"/>
</dbReference>
<evidence type="ECO:0000256" key="9">
    <source>
        <dbReference type="ARBA" id="ARBA00023136"/>
    </source>
</evidence>
<keyword evidence="9" id="KW-0472">Membrane</keyword>
<evidence type="ECO:0000256" key="5">
    <source>
        <dbReference type="ARBA" id="ARBA00022787"/>
    </source>
</evidence>
<dbReference type="InterPro" id="IPR002056">
    <property type="entry name" value="MAS20"/>
</dbReference>
<dbReference type="PRINTS" id="PR00351">
    <property type="entry name" value="OM20RECEPTOR"/>
</dbReference>
<keyword evidence="7" id="KW-1133">Transmembrane helix</keyword>
<dbReference type="SUPFAM" id="SSF48452">
    <property type="entry name" value="TPR-like"/>
    <property type="match status" value="1"/>
</dbReference>
<dbReference type="Gene3D" id="1.20.960.10">
    <property type="entry name" value="Mitochondrial outer membrane translocase complex, subunit Tom20 domain"/>
    <property type="match status" value="1"/>
</dbReference>
<comment type="caution">
    <text evidence="10">The sequence shown here is derived from an EMBL/GenBank/DDBJ whole genome shotgun (WGS) entry which is preliminary data.</text>
</comment>
<evidence type="ECO:0000256" key="4">
    <source>
        <dbReference type="ARBA" id="ARBA00022692"/>
    </source>
</evidence>
<dbReference type="PRINTS" id="PR01989">
    <property type="entry name" value="EUOM20RECPTR"/>
</dbReference>
<sequence length="440" mass="48725">MGSASSTAENVNSFHYKLALRLYKSALSQLDRLQPSEENQGLVIEALQSSVFLLDEGKFEGAKKLSPEEGHEKYMYLAQISKGSEAADSHRRGIEIIEKSLEATDDADISTKHKLKRALSNAWFSAANLLTVKAQYDEAKQILEKCLSLYWPRVKQALSVLRSRSGGIGFGGGIPFEAHIQVVEMMMELDMFERAAEVLEEDDDHAEVLYLLTVVGKKLWLNSNPDQLRCYAEITKELCANNGDVETVGEMEELLATLPQNDGDSGKELGSDVDAEIPSSIDDGEVMDTHMVRNLLKVTLAGAVVGFLGYCIYFDRKRRGDPEFRTKLAKRRQARALAAQKAAMAVLPSMDDPRAVHRFFLEQIQQGENALSTGCIDEAVRHFAYAVVVCGQPTQLLQVLQQSLSPGVFSKLVASLPEVRKLVLDANNLLTRGQSEEELE</sequence>
<dbReference type="SUPFAM" id="SSF47157">
    <property type="entry name" value="Mitochondrial import receptor subunit Tom20"/>
    <property type="match status" value="1"/>
</dbReference>
<comment type="similarity">
    <text evidence="2">Belongs to the Tom20 family.</text>
</comment>
<evidence type="ECO:0000256" key="1">
    <source>
        <dbReference type="ARBA" id="ARBA00004572"/>
    </source>
</evidence>
<dbReference type="InterPro" id="IPR011990">
    <property type="entry name" value="TPR-like_helical_dom_sf"/>
</dbReference>
<evidence type="ECO:0000256" key="3">
    <source>
        <dbReference type="ARBA" id="ARBA00022448"/>
    </source>
</evidence>
<evidence type="ECO:0000256" key="2">
    <source>
        <dbReference type="ARBA" id="ARBA00005792"/>
    </source>
</evidence>
<accession>A0ABR4QGS7</accession>
<keyword evidence="6" id="KW-0653">Protein transport</keyword>
<evidence type="ECO:0000256" key="8">
    <source>
        <dbReference type="ARBA" id="ARBA00023128"/>
    </source>
</evidence>
<dbReference type="InterPro" id="IPR023392">
    <property type="entry name" value="Tom20_dom_sf"/>
</dbReference>